<dbReference type="SMART" id="SM00248">
    <property type="entry name" value="ANK"/>
    <property type="match status" value="3"/>
</dbReference>
<dbReference type="PROSITE" id="PS50088">
    <property type="entry name" value="ANK_REPEAT"/>
    <property type="match status" value="3"/>
</dbReference>
<proteinExistence type="predicted"/>
<evidence type="ECO:0000256" key="6">
    <source>
        <dbReference type="PROSITE-ProRule" id="PRU00175"/>
    </source>
</evidence>
<keyword evidence="3" id="KW-0862">Zinc</keyword>
<dbReference type="AlphaFoldDB" id="A0A8J4T6U2"/>
<dbReference type="GO" id="GO:0004842">
    <property type="term" value="F:ubiquitin-protein transferase activity"/>
    <property type="evidence" value="ECO:0007669"/>
    <property type="project" value="TreeGrafter"/>
</dbReference>
<dbReference type="InterPro" id="IPR001841">
    <property type="entry name" value="Znf_RING"/>
</dbReference>
<evidence type="ECO:0000256" key="2">
    <source>
        <dbReference type="ARBA" id="ARBA00022771"/>
    </source>
</evidence>
<feature type="domain" description="RING-type" evidence="8">
    <location>
        <begin position="20"/>
        <end position="61"/>
    </location>
</feature>
<keyword evidence="1" id="KW-0677">Repeat</keyword>
<dbReference type="Gene3D" id="1.25.40.20">
    <property type="entry name" value="Ankyrin repeat-containing domain"/>
    <property type="match status" value="1"/>
</dbReference>
<dbReference type="Pfam" id="PF14835">
    <property type="entry name" value="zf-RING_6"/>
    <property type="match status" value="1"/>
</dbReference>
<feature type="region of interest" description="Disordered" evidence="7">
    <location>
        <begin position="256"/>
        <end position="280"/>
    </location>
</feature>
<dbReference type="PROSITE" id="PS50089">
    <property type="entry name" value="ZF_RING_2"/>
    <property type="match status" value="1"/>
</dbReference>
<keyword evidence="2 6" id="KW-0863">Zinc-finger</keyword>
<evidence type="ECO:0000256" key="7">
    <source>
        <dbReference type="SAM" id="MobiDB-lite"/>
    </source>
</evidence>
<keyword evidence="4 5" id="KW-0040">ANK repeat</keyword>
<dbReference type="SUPFAM" id="SSF48403">
    <property type="entry name" value="Ankyrin repeat"/>
    <property type="match status" value="1"/>
</dbReference>
<dbReference type="GO" id="GO:0008270">
    <property type="term" value="F:zinc ion binding"/>
    <property type="evidence" value="ECO:0007669"/>
    <property type="project" value="UniProtKB-KW"/>
</dbReference>
<feature type="region of interest" description="Disordered" evidence="7">
    <location>
        <begin position="165"/>
        <end position="237"/>
    </location>
</feature>
<keyword evidence="10" id="KW-1185">Reference proteome</keyword>
<feature type="repeat" description="ANK" evidence="5">
    <location>
        <begin position="422"/>
        <end position="454"/>
    </location>
</feature>
<evidence type="ECO:0000256" key="5">
    <source>
        <dbReference type="PROSITE-ProRule" id="PRU00023"/>
    </source>
</evidence>
<reference evidence="9" key="1">
    <citation type="submission" date="2019-05" db="EMBL/GenBank/DDBJ databases">
        <title>Annotation for the trematode Paragonimus heterotremus.</title>
        <authorList>
            <person name="Choi Y.-J."/>
        </authorList>
    </citation>
    <scope>NUCLEOTIDE SEQUENCE</scope>
    <source>
        <strain evidence="9">LC</strain>
    </source>
</reference>
<name>A0A8J4T6U2_9TREM</name>
<dbReference type="PANTHER" id="PTHR24171:SF8">
    <property type="entry name" value="BRCA1-ASSOCIATED RING DOMAIN PROTEIN 1"/>
    <property type="match status" value="1"/>
</dbReference>
<feature type="repeat" description="ANK" evidence="5">
    <location>
        <begin position="389"/>
        <end position="421"/>
    </location>
</feature>
<dbReference type="InterPro" id="IPR036420">
    <property type="entry name" value="BRCT_dom_sf"/>
</dbReference>
<dbReference type="SUPFAM" id="SSF57850">
    <property type="entry name" value="RING/U-box"/>
    <property type="match status" value="1"/>
</dbReference>
<feature type="region of interest" description="Disordered" evidence="7">
    <location>
        <begin position="348"/>
        <end position="368"/>
    </location>
</feature>
<comment type="caution">
    <text evidence="9">The sequence shown here is derived from an EMBL/GenBank/DDBJ whole genome shotgun (WGS) entry which is preliminary data.</text>
</comment>
<evidence type="ECO:0000256" key="4">
    <source>
        <dbReference type="ARBA" id="ARBA00023043"/>
    </source>
</evidence>
<keyword evidence="2 6" id="KW-0479">Metal-binding</keyword>
<dbReference type="Pfam" id="PF00023">
    <property type="entry name" value="Ank"/>
    <property type="match status" value="1"/>
</dbReference>
<organism evidence="9 10">
    <name type="scientific">Paragonimus heterotremus</name>
    <dbReference type="NCBI Taxonomy" id="100268"/>
    <lineage>
        <taxon>Eukaryota</taxon>
        <taxon>Metazoa</taxon>
        <taxon>Spiralia</taxon>
        <taxon>Lophotrochozoa</taxon>
        <taxon>Platyhelminthes</taxon>
        <taxon>Trematoda</taxon>
        <taxon>Digenea</taxon>
        <taxon>Plagiorchiida</taxon>
        <taxon>Troglotremata</taxon>
        <taxon>Troglotrematidae</taxon>
        <taxon>Paragonimus</taxon>
    </lineage>
</organism>
<gene>
    <name evidence="9" type="ORF">PHET_07768</name>
</gene>
<evidence type="ECO:0000259" key="8">
    <source>
        <dbReference type="PROSITE" id="PS50089"/>
    </source>
</evidence>
<feature type="repeat" description="ANK" evidence="5">
    <location>
        <begin position="456"/>
        <end position="488"/>
    </location>
</feature>
<dbReference type="PANTHER" id="PTHR24171">
    <property type="entry name" value="ANKYRIN REPEAT DOMAIN-CONTAINING PROTEIN 39-RELATED"/>
    <property type="match status" value="1"/>
</dbReference>
<evidence type="ECO:0000256" key="1">
    <source>
        <dbReference type="ARBA" id="ARBA00022737"/>
    </source>
</evidence>
<dbReference type="PROSITE" id="PS50297">
    <property type="entry name" value="ANK_REP_REGION"/>
    <property type="match status" value="3"/>
</dbReference>
<evidence type="ECO:0000313" key="10">
    <source>
        <dbReference type="Proteomes" id="UP000748531"/>
    </source>
</evidence>
<feature type="compositionally biased region" description="Polar residues" evidence="7">
    <location>
        <begin position="222"/>
        <end position="231"/>
    </location>
</feature>
<dbReference type="GO" id="GO:0031436">
    <property type="term" value="C:BRCA1-BARD1 complex"/>
    <property type="evidence" value="ECO:0007669"/>
    <property type="project" value="TreeGrafter"/>
</dbReference>
<dbReference type="GO" id="GO:0085020">
    <property type="term" value="P:protein K6-linked ubiquitination"/>
    <property type="evidence" value="ECO:0007669"/>
    <property type="project" value="TreeGrafter"/>
</dbReference>
<dbReference type="Gene3D" id="3.40.50.10190">
    <property type="entry name" value="BRCT domain"/>
    <property type="match status" value="1"/>
</dbReference>
<dbReference type="Pfam" id="PF13637">
    <property type="entry name" value="Ank_4"/>
    <property type="match status" value="1"/>
</dbReference>
<sequence>MTVLLRTHEAIDRLLDLLRCDHCNSTLHRPFTTGICEHLLCSNCRLGECAPKKSTGCPVCRVPVHPRDFQMHPQVAQLVLVARRLKKLMVDSGPVGLPQENSNKVDRPKETLQETDLDAFTSPFKESLEAALKPTVDSVKDESFLEPRVVLKRAYSSISSIKSLPARSNRKRGNSVDPDFLVADSQSSASGCPGRDSGSVASEPANNVSVTHKPRLTRDRSSTSGSQSTVTRLPAYRTLGGTLTTQNARQRQHFPSALSVGPSSDQNSEVRHTPPHGVNSDSMEIVLRAATHVHQTRGSLRRGACLDVTTHLSSENVKPPKVALSISPETIHGNFKTESRESFVRQSSRLHSNKKRHAADNTSADCKSTRLKPSSSFLRFVQKLRPNSKGESVLHRAAIRGNLDQVKSLLASGLFPNVRDHAGWMPLHEAVLYGHRDVAEALLKAGATVDAPGGPDLDTPLHDAIQNAQAACCELLLTHGANPVLPNAMGMTPLQLIDSQLDRLALPNPKSKRHLPCVDPKNATIVKQLHNVRIALLKAISQPRTSAETNKREVNTHNLVPDLISLVKTVNQTTFIERRRLRPVLLATGLSRPQQATFARVATMIHAQIATNISPDVTHVITGASQEIFGMDHSGQMSLVRTSSKPRGRVNTNPSTGAYQANCPRTLKFLNAVLQVGLIGVVHVYLLRVVLCV</sequence>
<dbReference type="OrthoDB" id="2384350at2759"/>
<dbReference type="Proteomes" id="UP000748531">
    <property type="component" value="Unassembled WGS sequence"/>
</dbReference>
<dbReference type="InterPro" id="IPR002110">
    <property type="entry name" value="Ankyrin_rpt"/>
</dbReference>
<dbReference type="InterPro" id="IPR013083">
    <property type="entry name" value="Znf_RING/FYVE/PHD"/>
</dbReference>
<dbReference type="Gene3D" id="3.30.40.10">
    <property type="entry name" value="Zinc/RING finger domain, C3HC4 (zinc finger)"/>
    <property type="match status" value="1"/>
</dbReference>
<evidence type="ECO:0000313" key="9">
    <source>
        <dbReference type="EMBL" id="KAF5398869.1"/>
    </source>
</evidence>
<dbReference type="InterPro" id="IPR036770">
    <property type="entry name" value="Ankyrin_rpt-contain_sf"/>
</dbReference>
<dbReference type="GO" id="GO:0070531">
    <property type="term" value="C:BRCA1-A complex"/>
    <property type="evidence" value="ECO:0007669"/>
    <property type="project" value="TreeGrafter"/>
</dbReference>
<protein>
    <submittedName>
        <fullName evidence="9">BRCA1-associated RING domain protein 1</fullName>
    </submittedName>
</protein>
<evidence type="ECO:0000256" key="3">
    <source>
        <dbReference type="ARBA" id="ARBA00022833"/>
    </source>
</evidence>
<dbReference type="InterPro" id="IPR039503">
    <property type="entry name" value="BARD1_Znf-RING"/>
</dbReference>
<accession>A0A8J4T6U2</accession>
<dbReference type="EMBL" id="LUCH01004565">
    <property type="protein sequence ID" value="KAF5398869.1"/>
    <property type="molecule type" value="Genomic_DNA"/>
</dbReference>